<evidence type="ECO:0000313" key="1">
    <source>
        <dbReference type="EMBL" id="KAK4015163.1"/>
    </source>
</evidence>
<organism evidence="1 2">
    <name type="scientific">Daphnia magna</name>
    <dbReference type="NCBI Taxonomy" id="35525"/>
    <lineage>
        <taxon>Eukaryota</taxon>
        <taxon>Metazoa</taxon>
        <taxon>Ecdysozoa</taxon>
        <taxon>Arthropoda</taxon>
        <taxon>Crustacea</taxon>
        <taxon>Branchiopoda</taxon>
        <taxon>Diplostraca</taxon>
        <taxon>Cladocera</taxon>
        <taxon>Anomopoda</taxon>
        <taxon>Daphniidae</taxon>
        <taxon>Daphnia</taxon>
    </lineage>
</organism>
<keyword evidence="2" id="KW-1185">Reference proteome</keyword>
<dbReference type="EMBL" id="JAOYFB010000005">
    <property type="protein sequence ID" value="KAK4015163.1"/>
    <property type="molecule type" value="Genomic_DNA"/>
</dbReference>
<evidence type="ECO:0000313" key="2">
    <source>
        <dbReference type="Proteomes" id="UP001234178"/>
    </source>
</evidence>
<name>A0ABQ9ZQE8_9CRUS</name>
<gene>
    <name evidence="1" type="ORF">OUZ56_030152</name>
</gene>
<reference evidence="1 2" key="1">
    <citation type="journal article" date="2023" name="Nucleic Acids Res.">
        <title>The hologenome of Daphnia magna reveals possible DNA methylation and microbiome-mediated evolution of the host genome.</title>
        <authorList>
            <person name="Chaturvedi A."/>
            <person name="Li X."/>
            <person name="Dhandapani V."/>
            <person name="Marshall H."/>
            <person name="Kissane S."/>
            <person name="Cuenca-Cambronero M."/>
            <person name="Asole G."/>
            <person name="Calvet F."/>
            <person name="Ruiz-Romero M."/>
            <person name="Marangio P."/>
            <person name="Guigo R."/>
            <person name="Rago D."/>
            <person name="Mirbahai L."/>
            <person name="Eastwood N."/>
            <person name="Colbourne J.K."/>
            <person name="Zhou J."/>
            <person name="Mallon E."/>
            <person name="Orsini L."/>
        </authorList>
    </citation>
    <scope>NUCLEOTIDE SEQUENCE [LARGE SCALE GENOMIC DNA]</scope>
    <source>
        <strain evidence="1">LRV0_1</strain>
    </source>
</reference>
<accession>A0ABQ9ZQE8</accession>
<protein>
    <submittedName>
        <fullName evidence="1">Uncharacterized protein</fullName>
    </submittedName>
</protein>
<proteinExistence type="predicted"/>
<sequence length="60" mass="6558">MQPISISAAPVRGAGPAAIRQECLAARSLSRKPKIKVTNKWPAPVVTCMARLVWLDKDMK</sequence>
<dbReference type="Proteomes" id="UP001234178">
    <property type="component" value="Unassembled WGS sequence"/>
</dbReference>
<comment type="caution">
    <text evidence="1">The sequence shown here is derived from an EMBL/GenBank/DDBJ whole genome shotgun (WGS) entry which is preliminary data.</text>
</comment>